<name>A0A653AHJ2_UNCDX</name>
<organism evidence="2">
    <name type="scientific">Uncultured Desulfatiglans sp</name>
    <dbReference type="NCBI Taxonomy" id="1748965"/>
    <lineage>
        <taxon>Bacteria</taxon>
        <taxon>Pseudomonadati</taxon>
        <taxon>Thermodesulfobacteriota</taxon>
        <taxon>Desulfobacteria</taxon>
        <taxon>Desulfatiglandales</taxon>
        <taxon>Desulfatiglandaceae</taxon>
        <taxon>Desulfatiglans</taxon>
        <taxon>environmental samples</taxon>
    </lineage>
</organism>
<feature type="compositionally biased region" description="Basic residues" evidence="1">
    <location>
        <begin position="10"/>
        <end position="21"/>
    </location>
</feature>
<gene>
    <name evidence="2" type="ORF">TRIP_B50169</name>
</gene>
<accession>A0A653AHJ2</accession>
<dbReference type="EMBL" id="UPXX01000032">
    <property type="protein sequence ID" value="VBB47165.1"/>
    <property type="molecule type" value="Genomic_DNA"/>
</dbReference>
<proteinExistence type="predicted"/>
<feature type="region of interest" description="Disordered" evidence="1">
    <location>
        <begin position="1"/>
        <end position="26"/>
    </location>
</feature>
<evidence type="ECO:0000256" key="1">
    <source>
        <dbReference type="SAM" id="MobiDB-lite"/>
    </source>
</evidence>
<dbReference type="AlphaFoldDB" id="A0A653AHJ2"/>
<reference evidence="2" key="1">
    <citation type="submission" date="2018-07" db="EMBL/GenBank/DDBJ databases">
        <authorList>
            <consortium name="Genoscope - CEA"/>
            <person name="William W."/>
        </authorList>
    </citation>
    <scope>NUCLEOTIDE SEQUENCE</scope>
    <source>
        <strain evidence="2">IK1</strain>
    </source>
</reference>
<sequence length="63" mass="7728">MSKEVGRTVRTGRSRRLRGKKNATERERERILQWHLAEVRPRGKQFFRRWVSAAKLFFDFYCQ</sequence>
<protein>
    <submittedName>
        <fullName evidence="2">Uncharacterized protein</fullName>
    </submittedName>
</protein>
<evidence type="ECO:0000313" key="2">
    <source>
        <dbReference type="EMBL" id="VBB47165.1"/>
    </source>
</evidence>